<keyword evidence="3" id="KW-1185">Reference proteome</keyword>
<gene>
    <name evidence="2" type="ORF">V1477_014883</name>
</gene>
<keyword evidence="1" id="KW-0472">Membrane</keyword>
<comment type="caution">
    <text evidence="2">The sequence shown here is derived from an EMBL/GenBank/DDBJ whole genome shotgun (WGS) entry which is preliminary data.</text>
</comment>
<evidence type="ECO:0000256" key="1">
    <source>
        <dbReference type="SAM" id="Phobius"/>
    </source>
</evidence>
<feature type="transmembrane region" description="Helical" evidence="1">
    <location>
        <begin position="12"/>
        <end position="32"/>
    </location>
</feature>
<dbReference type="AlphaFoldDB" id="A0ABD2BIP9"/>
<feature type="transmembrane region" description="Helical" evidence="1">
    <location>
        <begin position="38"/>
        <end position="60"/>
    </location>
</feature>
<protein>
    <submittedName>
        <fullName evidence="2">Uncharacterized protein</fullName>
    </submittedName>
</protein>
<evidence type="ECO:0000313" key="3">
    <source>
        <dbReference type="Proteomes" id="UP001607303"/>
    </source>
</evidence>
<accession>A0ABD2BIP9</accession>
<sequence>MPIVVLVDGGGGGVVVVGASILFSNSYIGAIHVRMTHYIALLLFSINLSIISIALLLGTVDFKRYKDFTKPFVLTQQYQKYSVVFI</sequence>
<reference evidence="2 3" key="1">
    <citation type="journal article" date="2024" name="Ann. Entomol. Soc. Am.">
        <title>Genomic analyses of the southern and eastern yellowjacket wasps (Hymenoptera: Vespidae) reveal evolutionary signatures of social life.</title>
        <authorList>
            <person name="Catto M.A."/>
            <person name="Caine P.B."/>
            <person name="Orr S.E."/>
            <person name="Hunt B.G."/>
            <person name="Goodisman M.A.D."/>
        </authorList>
    </citation>
    <scope>NUCLEOTIDE SEQUENCE [LARGE SCALE GENOMIC DNA]</scope>
    <source>
        <strain evidence="2">232</strain>
        <tissue evidence="2">Head and thorax</tissue>
    </source>
</reference>
<dbReference type="EMBL" id="JAYRBN010000075">
    <property type="protein sequence ID" value="KAL2732642.1"/>
    <property type="molecule type" value="Genomic_DNA"/>
</dbReference>
<dbReference type="Proteomes" id="UP001607303">
    <property type="component" value="Unassembled WGS sequence"/>
</dbReference>
<organism evidence="2 3">
    <name type="scientific">Vespula maculifrons</name>
    <name type="common">Eastern yellow jacket</name>
    <name type="synonym">Wasp</name>
    <dbReference type="NCBI Taxonomy" id="7453"/>
    <lineage>
        <taxon>Eukaryota</taxon>
        <taxon>Metazoa</taxon>
        <taxon>Ecdysozoa</taxon>
        <taxon>Arthropoda</taxon>
        <taxon>Hexapoda</taxon>
        <taxon>Insecta</taxon>
        <taxon>Pterygota</taxon>
        <taxon>Neoptera</taxon>
        <taxon>Endopterygota</taxon>
        <taxon>Hymenoptera</taxon>
        <taxon>Apocrita</taxon>
        <taxon>Aculeata</taxon>
        <taxon>Vespoidea</taxon>
        <taxon>Vespidae</taxon>
        <taxon>Vespinae</taxon>
        <taxon>Vespula</taxon>
    </lineage>
</organism>
<keyword evidence="1" id="KW-1133">Transmembrane helix</keyword>
<proteinExistence type="predicted"/>
<name>A0ABD2BIP9_VESMC</name>
<evidence type="ECO:0000313" key="2">
    <source>
        <dbReference type="EMBL" id="KAL2732642.1"/>
    </source>
</evidence>
<keyword evidence="1" id="KW-0812">Transmembrane</keyword>